<proteinExistence type="predicted"/>
<gene>
    <name evidence="1" type="ORF">RI138_12250</name>
</gene>
<organism evidence="1 2">
    <name type="scientific">Streptomyces durocortorensis</name>
    <dbReference type="NCBI Taxonomy" id="2811104"/>
    <lineage>
        <taxon>Bacteria</taxon>
        <taxon>Bacillati</taxon>
        <taxon>Actinomycetota</taxon>
        <taxon>Actinomycetes</taxon>
        <taxon>Kitasatosporales</taxon>
        <taxon>Streptomycetaceae</taxon>
        <taxon>Streptomyces</taxon>
    </lineage>
</organism>
<name>A0ABY9VX88_9ACTN</name>
<reference evidence="1 2" key="1">
    <citation type="submission" date="2023-09" db="EMBL/GenBank/DDBJ databases">
        <title>Genome completion map analysis of the actinomycetes C11-1.</title>
        <authorList>
            <person name="Qin P."/>
            <person name="Guan P."/>
        </authorList>
    </citation>
    <scope>NUCLEOTIDE SEQUENCE [LARGE SCALE GENOMIC DNA]</scope>
    <source>
        <strain evidence="1 2">C11-1</strain>
    </source>
</reference>
<dbReference type="EMBL" id="CP134500">
    <property type="protein sequence ID" value="WNF27547.1"/>
    <property type="molecule type" value="Genomic_DNA"/>
</dbReference>
<evidence type="ECO:0000313" key="2">
    <source>
        <dbReference type="Proteomes" id="UP001303236"/>
    </source>
</evidence>
<dbReference type="SUPFAM" id="SSF52540">
    <property type="entry name" value="P-loop containing nucleoside triphosphate hydrolases"/>
    <property type="match status" value="1"/>
</dbReference>
<evidence type="ECO:0000313" key="1">
    <source>
        <dbReference type="EMBL" id="WNF27547.1"/>
    </source>
</evidence>
<protein>
    <submittedName>
        <fullName evidence="1">AAA family ATPase</fullName>
    </submittedName>
</protein>
<accession>A0ABY9VX88</accession>
<dbReference type="InterPro" id="IPR027417">
    <property type="entry name" value="P-loop_NTPase"/>
</dbReference>
<dbReference type="Proteomes" id="UP001303236">
    <property type="component" value="Chromosome"/>
</dbReference>
<dbReference type="Pfam" id="PF13671">
    <property type="entry name" value="AAA_33"/>
    <property type="match status" value="1"/>
</dbReference>
<dbReference type="Gene3D" id="3.40.50.300">
    <property type="entry name" value="P-loop containing nucleotide triphosphate hydrolases"/>
    <property type="match status" value="1"/>
</dbReference>
<sequence length="173" mass="19468">MIVWLNGTHGAGKTTTAALVRQMLPDSRVFDAEKVGETLMDITPVLSRTDNFQHWPPWRQLVVETARRVLDYTGGILVMPMTVLVEPYWREISAGLAEHRIPVRHFVLHADQDTLRGRIEGDTDLGPSPFRFAHLEPYAEAARTWLHAEAEVIDTTHLTPAQVAERIVEAVKG</sequence>
<keyword evidence="2" id="KW-1185">Reference proteome</keyword>